<dbReference type="AlphaFoldDB" id="A0AAD6XPP1"/>
<keyword evidence="1" id="KW-0812">Transmembrane</keyword>
<keyword evidence="3" id="KW-1185">Reference proteome</keyword>
<evidence type="ECO:0000313" key="3">
    <source>
        <dbReference type="Proteomes" id="UP001222325"/>
    </source>
</evidence>
<accession>A0AAD6XPP1</accession>
<evidence type="ECO:0000313" key="2">
    <source>
        <dbReference type="EMBL" id="KAJ7084439.1"/>
    </source>
</evidence>
<reference evidence="2" key="1">
    <citation type="submission" date="2023-03" db="EMBL/GenBank/DDBJ databases">
        <title>Massive genome expansion in bonnet fungi (Mycena s.s.) driven by repeated elements and novel gene families across ecological guilds.</title>
        <authorList>
            <consortium name="Lawrence Berkeley National Laboratory"/>
            <person name="Harder C.B."/>
            <person name="Miyauchi S."/>
            <person name="Viragh M."/>
            <person name="Kuo A."/>
            <person name="Thoen E."/>
            <person name="Andreopoulos B."/>
            <person name="Lu D."/>
            <person name="Skrede I."/>
            <person name="Drula E."/>
            <person name="Henrissat B."/>
            <person name="Morin E."/>
            <person name="Kohler A."/>
            <person name="Barry K."/>
            <person name="LaButti K."/>
            <person name="Morin E."/>
            <person name="Salamov A."/>
            <person name="Lipzen A."/>
            <person name="Mereny Z."/>
            <person name="Hegedus B."/>
            <person name="Baldrian P."/>
            <person name="Stursova M."/>
            <person name="Weitz H."/>
            <person name="Taylor A."/>
            <person name="Grigoriev I.V."/>
            <person name="Nagy L.G."/>
            <person name="Martin F."/>
            <person name="Kauserud H."/>
        </authorList>
    </citation>
    <scope>NUCLEOTIDE SEQUENCE</scope>
    <source>
        <strain evidence="2">CBHHK173m</strain>
    </source>
</reference>
<dbReference type="Proteomes" id="UP001222325">
    <property type="component" value="Unassembled WGS sequence"/>
</dbReference>
<protein>
    <submittedName>
        <fullName evidence="2">Uncharacterized protein</fullName>
    </submittedName>
</protein>
<proteinExistence type="predicted"/>
<feature type="transmembrane region" description="Helical" evidence="1">
    <location>
        <begin position="63"/>
        <end position="84"/>
    </location>
</feature>
<name>A0AAD6XPP1_9AGAR</name>
<organism evidence="2 3">
    <name type="scientific">Mycena belliarum</name>
    <dbReference type="NCBI Taxonomy" id="1033014"/>
    <lineage>
        <taxon>Eukaryota</taxon>
        <taxon>Fungi</taxon>
        <taxon>Dikarya</taxon>
        <taxon>Basidiomycota</taxon>
        <taxon>Agaricomycotina</taxon>
        <taxon>Agaricomycetes</taxon>
        <taxon>Agaricomycetidae</taxon>
        <taxon>Agaricales</taxon>
        <taxon>Marasmiineae</taxon>
        <taxon>Mycenaceae</taxon>
        <taxon>Mycena</taxon>
    </lineage>
</organism>
<gene>
    <name evidence="2" type="ORF">B0H15DRAFT_849203</name>
</gene>
<evidence type="ECO:0000256" key="1">
    <source>
        <dbReference type="SAM" id="Phobius"/>
    </source>
</evidence>
<dbReference type="EMBL" id="JARJCN010000038">
    <property type="protein sequence ID" value="KAJ7084439.1"/>
    <property type="molecule type" value="Genomic_DNA"/>
</dbReference>
<sequence length="234" mass="26308">MAAAFTATRNANNNIVLYLSPTQTTPPVPVELHGEITPDVWSDRLAAITRVSSRYDKPIFERVWMVVAFLAMIIVPAAIFRVILNTLHFRATTSHVFEARGISFAIFAAVFLLFLLPMVTWKYIGHKEVNSMLKKWEKADQNARGSAPMSVWSVRTPGIFKRNIVLKIQLPPRTAVSSFHVNAYLPSYLNGPTDPDANYYYPYKSEPGLPRMSVVGNIPLFTDEKRGYSGSEKV</sequence>
<comment type="caution">
    <text evidence="2">The sequence shown here is derived from an EMBL/GenBank/DDBJ whole genome shotgun (WGS) entry which is preliminary data.</text>
</comment>
<feature type="transmembrane region" description="Helical" evidence="1">
    <location>
        <begin position="104"/>
        <end position="124"/>
    </location>
</feature>
<keyword evidence="1" id="KW-1133">Transmembrane helix</keyword>
<keyword evidence="1" id="KW-0472">Membrane</keyword>